<dbReference type="SUPFAM" id="SSF46894">
    <property type="entry name" value="C-terminal effector domain of the bipartite response regulators"/>
    <property type="match status" value="1"/>
</dbReference>
<dbReference type="STRING" id="134849.SAMN05443668_10493"/>
<reference evidence="8 9" key="1">
    <citation type="submission" date="2016-11" db="EMBL/GenBank/DDBJ databases">
        <authorList>
            <person name="Jaros S."/>
            <person name="Januszkiewicz K."/>
            <person name="Wedrychowicz H."/>
        </authorList>
    </citation>
    <scope>NUCLEOTIDE SEQUENCE [LARGE SCALE GENOMIC DNA]</scope>
    <source>
        <strain evidence="8 9">DSM 46144</strain>
    </source>
</reference>
<evidence type="ECO:0000256" key="5">
    <source>
        <dbReference type="PROSITE-ProRule" id="PRU00169"/>
    </source>
</evidence>
<dbReference type="CDD" id="cd17535">
    <property type="entry name" value="REC_NarL-like"/>
    <property type="match status" value="1"/>
</dbReference>
<feature type="domain" description="Response regulatory" evidence="7">
    <location>
        <begin position="3"/>
        <end position="121"/>
    </location>
</feature>
<dbReference type="Pfam" id="PF00072">
    <property type="entry name" value="Response_reg"/>
    <property type="match status" value="1"/>
</dbReference>
<dbReference type="CDD" id="cd06170">
    <property type="entry name" value="LuxR_C_like"/>
    <property type="match status" value="1"/>
</dbReference>
<evidence type="ECO:0000256" key="3">
    <source>
        <dbReference type="ARBA" id="ARBA00023125"/>
    </source>
</evidence>
<dbReference type="InterPro" id="IPR011006">
    <property type="entry name" value="CheY-like_superfamily"/>
</dbReference>
<dbReference type="PANTHER" id="PTHR43214:SF24">
    <property type="entry name" value="TRANSCRIPTIONAL REGULATORY PROTEIN NARL-RELATED"/>
    <property type="match status" value="1"/>
</dbReference>
<dbReference type="SMART" id="SM00448">
    <property type="entry name" value="REC"/>
    <property type="match status" value="1"/>
</dbReference>
<dbReference type="PANTHER" id="PTHR43214">
    <property type="entry name" value="TWO-COMPONENT RESPONSE REGULATOR"/>
    <property type="match status" value="1"/>
</dbReference>
<accession>A0A1M7Q3L8</accession>
<evidence type="ECO:0000256" key="4">
    <source>
        <dbReference type="ARBA" id="ARBA00023163"/>
    </source>
</evidence>
<feature type="domain" description="HTH luxR-type" evidence="6">
    <location>
        <begin position="148"/>
        <end position="213"/>
    </location>
</feature>
<dbReference type="InterPro" id="IPR001789">
    <property type="entry name" value="Sig_transdc_resp-reg_receiver"/>
</dbReference>
<dbReference type="InterPro" id="IPR058245">
    <property type="entry name" value="NreC/VraR/RcsB-like_REC"/>
</dbReference>
<dbReference type="InterPro" id="IPR016032">
    <property type="entry name" value="Sig_transdc_resp-reg_C-effctor"/>
</dbReference>
<keyword evidence="9" id="KW-1185">Reference proteome</keyword>
<organism evidence="8 9">
    <name type="scientific">Cryptosporangium aurantiacum</name>
    <dbReference type="NCBI Taxonomy" id="134849"/>
    <lineage>
        <taxon>Bacteria</taxon>
        <taxon>Bacillati</taxon>
        <taxon>Actinomycetota</taxon>
        <taxon>Actinomycetes</taxon>
        <taxon>Cryptosporangiales</taxon>
        <taxon>Cryptosporangiaceae</taxon>
        <taxon>Cryptosporangium</taxon>
    </lineage>
</organism>
<evidence type="ECO:0000313" key="8">
    <source>
        <dbReference type="EMBL" id="SHN24787.1"/>
    </source>
</evidence>
<protein>
    <submittedName>
        <fullName evidence="8">DNA-binding response regulator, NarL/FixJ family, contains REC and HTH domains</fullName>
    </submittedName>
</protein>
<proteinExistence type="predicted"/>
<dbReference type="RefSeq" id="WP_073257527.1">
    <property type="nucleotide sequence ID" value="NZ_FRCS01000004.1"/>
</dbReference>
<keyword evidence="2" id="KW-0805">Transcription regulation</keyword>
<evidence type="ECO:0000259" key="7">
    <source>
        <dbReference type="PROSITE" id="PS50110"/>
    </source>
</evidence>
<feature type="modified residue" description="4-aspartylphosphate" evidence="5">
    <location>
        <position position="54"/>
    </location>
</feature>
<evidence type="ECO:0000313" key="9">
    <source>
        <dbReference type="Proteomes" id="UP000184440"/>
    </source>
</evidence>
<dbReference type="InterPro" id="IPR039420">
    <property type="entry name" value="WalR-like"/>
</dbReference>
<dbReference type="Pfam" id="PF00196">
    <property type="entry name" value="GerE"/>
    <property type="match status" value="1"/>
</dbReference>
<dbReference type="PROSITE" id="PS50110">
    <property type="entry name" value="RESPONSE_REGULATORY"/>
    <property type="match status" value="1"/>
</dbReference>
<keyword evidence="3 8" id="KW-0238">DNA-binding</keyword>
<dbReference type="PROSITE" id="PS50043">
    <property type="entry name" value="HTH_LUXR_2"/>
    <property type="match status" value="1"/>
</dbReference>
<dbReference type="GO" id="GO:0000160">
    <property type="term" value="P:phosphorelay signal transduction system"/>
    <property type="evidence" value="ECO:0007669"/>
    <property type="project" value="InterPro"/>
</dbReference>
<dbReference type="Proteomes" id="UP000184440">
    <property type="component" value="Unassembled WGS sequence"/>
</dbReference>
<dbReference type="InterPro" id="IPR000792">
    <property type="entry name" value="Tscrpt_reg_LuxR_C"/>
</dbReference>
<sequence>MTTIVLADDQTIVRAGFRALFDLTEDLRVVGEAADGPSAVACARRMRPDVVLMDIRMPGHDGLEAARRILADPALGGTRILVLTTFGLDEYVFEALSAGASGFLLKDVDPDDLYAAVRVVAAGGSLLDPAVTRTVVQEFTRLRGTLIGVERLNVLTDRERDVVALVARGLSNEEIGARLVMSPLTAKTHVSRALTKLGLRDRVQLVVLAYETGLVRVGAPPDHPAPVLPSE</sequence>
<gene>
    <name evidence="8" type="ORF">SAMN05443668_10493</name>
</gene>
<dbReference type="SMART" id="SM00421">
    <property type="entry name" value="HTH_LUXR"/>
    <property type="match status" value="1"/>
</dbReference>
<dbReference type="Gene3D" id="3.40.50.2300">
    <property type="match status" value="1"/>
</dbReference>
<keyword evidence="4" id="KW-0804">Transcription</keyword>
<dbReference type="GO" id="GO:0006355">
    <property type="term" value="P:regulation of DNA-templated transcription"/>
    <property type="evidence" value="ECO:0007669"/>
    <property type="project" value="InterPro"/>
</dbReference>
<name>A0A1M7Q3L8_9ACTN</name>
<dbReference type="EMBL" id="FRCS01000004">
    <property type="protein sequence ID" value="SHN24787.1"/>
    <property type="molecule type" value="Genomic_DNA"/>
</dbReference>
<dbReference type="GO" id="GO:0003677">
    <property type="term" value="F:DNA binding"/>
    <property type="evidence" value="ECO:0007669"/>
    <property type="project" value="UniProtKB-KW"/>
</dbReference>
<dbReference type="SUPFAM" id="SSF52172">
    <property type="entry name" value="CheY-like"/>
    <property type="match status" value="1"/>
</dbReference>
<keyword evidence="1 5" id="KW-0597">Phosphoprotein</keyword>
<evidence type="ECO:0000259" key="6">
    <source>
        <dbReference type="PROSITE" id="PS50043"/>
    </source>
</evidence>
<dbReference type="PRINTS" id="PR00038">
    <property type="entry name" value="HTHLUXR"/>
</dbReference>
<evidence type="ECO:0000256" key="1">
    <source>
        <dbReference type="ARBA" id="ARBA00022553"/>
    </source>
</evidence>
<evidence type="ECO:0000256" key="2">
    <source>
        <dbReference type="ARBA" id="ARBA00023015"/>
    </source>
</evidence>
<dbReference type="OrthoDB" id="9808843at2"/>
<dbReference type="AlphaFoldDB" id="A0A1M7Q3L8"/>